<sequence>MVTEDKFEEIKTKAKEIFDKNPLVHCPYFGQEITLNSDGFHHLQFSDRRERNKDEQVLKFNLLPLAIKVVRKSGTVQEYRKSFCAIGKKSKRDGLTLLKNMEFWAFVAIIGDTPIRIRVILRRIGDGKIILWSVMPASKLKRDDTEKMKVLAKKGIEDD</sequence>
<comment type="caution">
    <text evidence="1">The sequence shown here is derived from an EMBL/GenBank/DDBJ whole genome shotgun (WGS) entry which is preliminary data.</text>
</comment>
<dbReference type="Proteomes" id="UP000033856">
    <property type="component" value="Unassembled WGS sequence"/>
</dbReference>
<evidence type="ECO:0000313" key="2">
    <source>
        <dbReference type="Proteomes" id="UP000033856"/>
    </source>
</evidence>
<accession>A0A0G1AJN0</accession>
<organism evidence="1 2">
    <name type="scientific">Candidatus Jorgensenbacteria bacterium GW2011_GWF2_41_8</name>
    <dbReference type="NCBI Taxonomy" id="1618667"/>
    <lineage>
        <taxon>Bacteria</taxon>
        <taxon>Candidatus Joergenseniibacteriota</taxon>
    </lineage>
</organism>
<gene>
    <name evidence="1" type="ORF">UU83_C0005G0007</name>
</gene>
<protein>
    <recommendedName>
        <fullName evidence="3">Phage-Barnase-EndoU-ColicinE5/D-RelE like nuclease 2 domain-containing protein</fullName>
    </recommendedName>
</protein>
<proteinExistence type="predicted"/>
<dbReference type="EMBL" id="LCCD01000005">
    <property type="protein sequence ID" value="KKS25498.1"/>
    <property type="molecule type" value="Genomic_DNA"/>
</dbReference>
<evidence type="ECO:0000313" key="1">
    <source>
        <dbReference type="EMBL" id="KKS25498.1"/>
    </source>
</evidence>
<name>A0A0G1AJN0_9BACT</name>
<reference evidence="1 2" key="1">
    <citation type="journal article" date="2015" name="Nature">
        <title>rRNA introns, odd ribosomes, and small enigmatic genomes across a large radiation of phyla.</title>
        <authorList>
            <person name="Brown C.T."/>
            <person name="Hug L.A."/>
            <person name="Thomas B.C."/>
            <person name="Sharon I."/>
            <person name="Castelle C.J."/>
            <person name="Singh A."/>
            <person name="Wilkins M.J."/>
            <person name="Williams K.H."/>
            <person name="Banfield J.F."/>
        </authorList>
    </citation>
    <scope>NUCLEOTIDE SEQUENCE [LARGE SCALE GENOMIC DNA]</scope>
</reference>
<evidence type="ECO:0008006" key="3">
    <source>
        <dbReference type="Google" id="ProtNLM"/>
    </source>
</evidence>
<dbReference type="AlphaFoldDB" id="A0A0G1AJN0"/>